<sequence length="392" mass="42849">MGGGGRASAGGEEAAAATGTREVLGVAAAHPLGVKPASNALLLGEADRAAVLDPAAGLGPRTLGRVALADEDLLLRVLGLLDAASLGRFSCVSRIAYAYATADFLWRDLALATWTRAEAFDFRGGSWRLSVLRTDAKYHPARGAIVLSDALFRPFHYGNLDPNPAWLEREVVETREASDLSVEDFVKDFELANRPVLIKGALRPNWPAFEAWGDAPLADGRRPSLRVLEGSEAPFRVGPVDMRLCDFLTYSEMQNEEDPLYLFDCKFAQRAERLGSDYDVPIYFRNTAEHPARDLLEAMGPDRRPDYRWLIAGAARSGSKWHVDPNGTHAWNGVISGSKRWIMYPPNTPPPGVTPSSDGADVTQPVSLMEWFPGFLPAARATHYIKSFARLC</sequence>
<dbReference type="SUPFAM" id="SSF51197">
    <property type="entry name" value="Clavaminate synthase-like"/>
    <property type="match status" value="1"/>
</dbReference>
<organism evidence="2 3">
    <name type="scientific">Hondaea fermentalgiana</name>
    <dbReference type="NCBI Taxonomy" id="2315210"/>
    <lineage>
        <taxon>Eukaryota</taxon>
        <taxon>Sar</taxon>
        <taxon>Stramenopiles</taxon>
        <taxon>Bigyra</taxon>
        <taxon>Labyrinthulomycetes</taxon>
        <taxon>Thraustochytrida</taxon>
        <taxon>Thraustochytriidae</taxon>
        <taxon>Hondaea</taxon>
    </lineage>
</organism>
<evidence type="ECO:0000313" key="3">
    <source>
        <dbReference type="Proteomes" id="UP000241890"/>
    </source>
</evidence>
<dbReference type="GO" id="GO:0005634">
    <property type="term" value="C:nucleus"/>
    <property type="evidence" value="ECO:0007669"/>
    <property type="project" value="TreeGrafter"/>
</dbReference>
<dbReference type="InterPro" id="IPR050910">
    <property type="entry name" value="JMJD6_ArgDemeth/LysHydrox"/>
</dbReference>
<comment type="caution">
    <text evidence="2">The sequence shown here is derived from an EMBL/GenBank/DDBJ whole genome shotgun (WGS) entry which is preliminary data.</text>
</comment>
<dbReference type="InParanoid" id="A0A2R5GHA4"/>
<evidence type="ECO:0000259" key="1">
    <source>
        <dbReference type="PROSITE" id="PS51184"/>
    </source>
</evidence>
<dbReference type="OrthoDB" id="424465at2759"/>
<dbReference type="PANTHER" id="PTHR12480">
    <property type="entry name" value="ARGININE DEMETHYLASE AND LYSYL-HYDROXYLASE JMJD"/>
    <property type="match status" value="1"/>
</dbReference>
<dbReference type="InterPro" id="IPR036047">
    <property type="entry name" value="F-box-like_dom_sf"/>
</dbReference>
<keyword evidence="2" id="KW-0808">Transferase</keyword>
<keyword evidence="2" id="KW-0489">Methyltransferase</keyword>
<dbReference type="EMBL" id="BEYU01000028">
    <property type="protein sequence ID" value="GBG27234.1"/>
    <property type="molecule type" value="Genomic_DNA"/>
</dbReference>
<dbReference type="Proteomes" id="UP000241890">
    <property type="component" value="Unassembled WGS sequence"/>
</dbReference>
<evidence type="ECO:0000313" key="2">
    <source>
        <dbReference type="EMBL" id="GBG27234.1"/>
    </source>
</evidence>
<dbReference type="Gene3D" id="2.60.120.650">
    <property type="entry name" value="Cupin"/>
    <property type="match status" value="1"/>
</dbReference>
<dbReference type="PANTHER" id="PTHR12480:SF21">
    <property type="entry name" value="JMJC DOMAIN-CONTAINING PROTEIN 8"/>
    <property type="match status" value="1"/>
</dbReference>
<proteinExistence type="predicted"/>
<keyword evidence="3" id="KW-1185">Reference proteome</keyword>
<reference evidence="2 3" key="1">
    <citation type="submission" date="2017-12" db="EMBL/GenBank/DDBJ databases">
        <title>Sequencing, de novo assembly and annotation of complete genome of a new Thraustochytrid species, strain FCC1311.</title>
        <authorList>
            <person name="Sedici K."/>
            <person name="Godart F."/>
            <person name="Aiese Cigliano R."/>
            <person name="Sanseverino W."/>
            <person name="Barakat M."/>
            <person name="Ortet P."/>
            <person name="Marechal E."/>
            <person name="Cagnac O."/>
            <person name="Amato A."/>
        </authorList>
    </citation>
    <scope>NUCLEOTIDE SEQUENCE [LARGE SCALE GENOMIC DNA]</scope>
</reference>
<dbReference type="AlphaFoldDB" id="A0A2R5GHA4"/>
<dbReference type="GO" id="GO:0008168">
    <property type="term" value="F:methyltransferase activity"/>
    <property type="evidence" value="ECO:0007669"/>
    <property type="project" value="UniProtKB-KW"/>
</dbReference>
<accession>A0A2R5GHA4</accession>
<dbReference type="GO" id="GO:0032259">
    <property type="term" value="P:methylation"/>
    <property type="evidence" value="ECO:0007669"/>
    <property type="project" value="UniProtKB-KW"/>
</dbReference>
<dbReference type="GO" id="GO:0000987">
    <property type="term" value="F:cis-regulatory region sequence-specific DNA binding"/>
    <property type="evidence" value="ECO:0007669"/>
    <property type="project" value="TreeGrafter"/>
</dbReference>
<feature type="domain" description="JmjC" evidence="1">
    <location>
        <begin position="269"/>
        <end position="392"/>
    </location>
</feature>
<protein>
    <submittedName>
        <fullName evidence="2">Bifunctional arginine demethylase and lysyl-hydroxylase JMJD6</fullName>
    </submittedName>
</protein>
<dbReference type="SUPFAM" id="SSF81383">
    <property type="entry name" value="F-box domain"/>
    <property type="match status" value="1"/>
</dbReference>
<dbReference type="PROSITE" id="PS51184">
    <property type="entry name" value="JMJC"/>
    <property type="match status" value="1"/>
</dbReference>
<name>A0A2R5GHA4_9STRA</name>
<gene>
    <name evidence="2" type="ORF">FCC1311_001361</name>
</gene>
<dbReference type="InterPro" id="IPR003347">
    <property type="entry name" value="JmjC_dom"/>
</dbReference>